<proteinExistence type="predicted"/>
<dbReference type="AlphaFoldDB" id="A0A3E5ENE9"/>
<feature type="compositionally biased region" description="Acidic residues" evidence="1">
    <location>
        <begin position="252"/>
        <end position="264"/>
    </location>
</feature>
<dbReference type="RefSeq" id="WP_005330920.1">
    <property type="nucleotide sequence ID" value="NZ_CABJBB010000005.1"/>
</dbReference>
<evidence type="ECO:0000313" key="4">
    <source>
        <dbReference type="Proteomes" id="UP000260841"/>
    </source>
</evidence>
<evidence type="ECO:0000313" key="3">
    <source>
        <dbReference type="EMBL" id="RHK60096.1"/>
    </source>
</evidence>
<dbReference type="GeneID" id="92863504"/>
<dbReference type="Proteomes" id="UP000284152">
    <property type="component" value="Unassembled WGS sequence"/>
</dbReference>
<evidence type="ECO:0000256" key="1">
    <source>
        <dbReference type="SAM" id="MobiDB-lite"/>
    </source>
</evidence>
<name>A0A3E5ENE9_9FIRM</name>
<protein>
    <submittedName>
        <fullName evidence="2">Uncharacterized protein</fullName>
    </submittedName>
</protein>
<sequence>MGIDWEEQLGAEGADMARAYEDSLPEEDCGTTSHYVSGTRFEDDVVGSYIYETMDNFDSTLRDWGFYDKDACVGEPSFDDPCWKLESKTSDELIEECIKFSQEAKHVKCVLKDAGQDIDTLFDYLDSRALCDQNVSAGEREEDRRIIESKLRYEEESMGDDELREKCRAMTRDELIDKHIDIEGIKDAAVYILLFIEDVIKELRTDWCGEFEGKQDLKDLMEKYKEPLPETRKMAEKQAMIEKDGSITPAPDDYEFTEADELPL</sequence>
<reference evidence="4 5" key="1">
    <citation type="submission" date="2018-08" db="EMBL/GenBank/DDBJ databases">
        <title>A genome reference for cultivated species of the human gut microbiota.</title>
        <authorList>
            <person name="Zou Y."/>
            <person name="Xue W."/>
            <person name="Luo G."/>
        </authorList>
    </citation>
    <scope>NUCLEOTIDE SEQUENCE [LARGE SCALE GENOMIC DNA]</scope>
    <source>
        <strain evidence="3 5">AF42-21</strain>
        <strain evidence="2 4">OM03-2</strain>
    </source>
</reference>
<gene>
    <name evidence="3" type="ORF">DW054_14985</name>
    <name evidence="2" type="ORF">DXB36_10075</name>
</gene>
<evidence type="ECO:0000313" key="5">
    <source>
        <dbReference type="Proteomes" id="UP000284152"/>
    </source>
</evidence>
<dbReference type="EMBL" id="QSVB01000010">
    <property type="protein sequence ID" value="RGN90382.1"/>
    <property type="molecule type" value="Genomic_DNA"/>
</dbReference>
<organism evidence="2 4">
    <name type="scientific">Dorea formicigenerans</name>
    <dbReference type="NCBI Taxonomy" id="39486"/>
    <lineage>
        <taxon>Bacteria</taxon>
        <taxon>Bacillati</taxon>
        <taxon>Bacillota</taxon>
        <taxon>Clostridia</taxon>
        <taxon>Lachnospirales</taxon>
        <taxon>Lachnospiraceae</taxon>
        <taxon>Dorea</taxon>
    </lineage>
</organism>
<dbReference type="EMBL" id="QRNS01000038">
    <property type="protein sequence ID" value="RHK60096.1"/>
    <property type="molecule type" value="Genomic_DNA"/>
</dbReference>
<feature type="region of interest" description="Disordered" evidence="1">
    <location>
        <begin position="242"/>
        <end position="264"/>
    </location>
</feature>
<evidence type="ECO:0000313" key="2">
    <source>
        <dbReference type="EMBL" id="RGN90382.1"/>
    </source>
</evidence>
<dbReference type="Proteomes" id="UP000260841">
    <property type="component" value="Unassembled WGS sequence"/>
</dbReference>
<accession>A0A3E5ENE9</accession>
<comment type="caution">
    <text evidence="2">The sequence shown here is derived from an EMBL/GenBank/DDBJ whole genome shotgun (WGS) entry which is preliminary data.</text>
</comment>